<evidence type="ECO:0000313" key="6">
    <source>
        <dbReference type="Proteomes" id="UP000187455"/>
    </source>
</evidence>
<dbReference type="PANTHER" id="PTHR24113">
    <property type="entry name" value="RAN GTPASE-ACTIVATING PROTEIN 1"/>
    <property type="match status" value="1"/>
</dbReference>
<evidence type="ECO:0000256" key="2">
    <source>
        <dbReference type="ARBA" id="ARBA00022614"/>
    </source>
</evidence>
<evidence type="ECO:0000256" key="3">
    <source>
        <dbReference type="ARBA" id="ARBA00022737"/>
    </source>
</evidence>
<dbReference type="GO" id="GO:0006913">
    <property type="term" value="P:nucleocytoplasmic transport"/>
    <property type="evidence" value="ECO:0007669"/>
    <property type="project" value="TreeGrafter"/>
</dbReference>
<keyword evidence="6" id="KW-1185">Reference proteome</keyword>
<dbReference type="InterPro" id="IPR032675">
    <property type="entry name" value="LRR_dom_sf"/>
</dbReference>
<dbReference type="STRING" id="133383.A0A1R0GM76"/>
<name>A0A1R0GM76_9FUNG</name>
<dbReference type="SMART" id="SM00368">
    <property type="entry name" value="LRR_RI"/>
    <property type="match status" value="9"/>
</dbReference>
<dbReference type="Pfam" id="PF13516">
    <property type="entry name" value="LRR_6"/>
    <property type="match status" value="4"/>
</dbReference>
<reference evidence="5 6" key="1">
    <citation type="journal article" date="2016" name="Mol. Biol. Evol.">
        <title>Genome-Wide Survey of Gut Fungi (Harpellales) Reveals the First Horizontally Transferred Ubiquitin Gene from a Mosquito Host.</title>
        <authorList>
            <person name="Wang Y."/>
            <person name="White M.M."/>
            <person name="Kvist S."/>
            <person name="Moncalvo J.M."/>
        </authorList>
    </citation>
    <scope>NUCLEOTIDE SEQUENCE [LARGE SCALE GENOMIC DNA]</scope>
    <source>
        <strain evidence="5 6">ALG-7-W6</strain>
    </source>
</reference>
<dbReference type="GO" id="GO:0005634">
    <property type="term" value="C:nucleus"/>
    <property type="evidence" value="ECO:0007669"/>
    <property type="project" value="TreeGrafter"/>
</dbReference>
<evidence type="ECO:0000256" key="4">
    <source>
        <dbReference type="SAM" id="MobiDB-lite"/>
    </source>
</evidence>
<dbReference type="InterPro" id="IPR027038">
    <property type="entry name" value="RanGap"/>
</dbReference>
<dbReference type="PANTHER" id="PTHR24113:SF12">
    <property type="entry name" value="RAN GTPASE-ACTIVATING PROTEIN 1"/>
    <property type="match status" value="1"/>
</dbReference>
<dbReference type="Gene3D" id="3.80.10.10">
    <property type="entry name" value="Ribonuclease Inhibitor"/>
    <property type="match status" value="1"/>
</dbReference>
<feature type="compositionally biased region" description="Acidic residues" evidence="4">
    <location>
        <begin position="343"/>
        <end position="366"/>
    </location>
</feature>
<keyword evidence="2" id="KW-0433">Leucine-rich repeat</keyword>
<feature type="compositionally biased region" description="Polar residues" evidence="4">
    <location>
        <begin position="435"/>
        <end position="449"/>
    </location>
</feature>
<keyword evidence="3" id="KW-0677">Repeat</keyword>
<dbReference type="AlphaFoldDB" id="A0A1R0GM76"/>
<protein>
    <submittedName>
        <fullName evidence="5">Ran GTPase-activating protein 1</fullName>
    </submittedName>
</protein>
<dbReference type="GO" id="GO:0005096">
    <property type="term" value="F:GTPase activator activity"/>
    <property type="evidence" value="ECO:0007669"/>
    <property type="project" value="UniProtKB-KW"/>
</dbReference>
<evidence type="ECO:0000313" key="5">
    <source>
        <dbReference type="EMBL" id="OLY77980.1"/>
    </source>
</evidence>
<dbReference type="GO" id="GO:0031267">
    <property type="term" value="F:small GTPase binding"/>
    <property type="evidence" value="ECO:0007669"/>
    <property type="project" value="TreeGrafter"/>
</dbReference>
<gene>
    <name evidence="5" type="ORF">AYI68_g7980</name>
</gene>
<sequence length="483" mass="53212">MADVNTGVFSLEGKGLKLTTPEDIKEYVQQIRDFENLTEIVLSGNTIGSEAAKELASVLPEKTQLQVANFSDIFTGRLREDVKESVKVLCDSLIDLPHLRVLNLSDNAFGPVGAESMFDFLSKNDSLEELYLNNNGLGIQGGKTIAKAFVERHERHEAQGKDSTLKVIVMGRNRLENGSSKELAHMLSKLKSLTSFRVPQNGIRPEGIETLMKGLALNENLAHLDLQDNTFTSSGSKALADALPNWKNLEILNVSDSLLGPEGGMLVADALRENKQLKKLHLQYNEIENDGAEALSEVLCHLPDLEVLELNGNRFRHDSHVVEKIKVALSDKKNDDILGSLSDMEELTSDEEEEEEEDEEEEEEESVPVIVETIEIDSVKEIPEPAKPADNLMEVEPDSEKTTEAAPVEPAKSESVPKTETETKPPVPETKDIQESSAADTTSTANLSVNPDYDNNARRKSAAEELDDDISSLINSMKSQLNI</sequence>
<proteinExistence type="predicted"/>
<dbReference type="OrthoDB" id="184583at2759"/>
<keyword evidence="1" id="KW-0343">GTPase activation</keyword>
<dbReference type="GO" id="GO:0048471">
    <property type="term" value="C:perinuclear region of cytoplasm"/>
    <property type="evidence" value="ECO:0007669"/>
    <property type="project" value="TreeGrafter"/>
</dbReference>
<dbReference type="GO" id="GO:0005829">
    <property type="term" value="C:cytosol"/>
    <property type="evidence" value="ECO:0007669"/>
    <property type="project" value="TreeGrafter"/>
</dbReference>
<dbReference type="InterPro" id="IPR001611">
    <property type="entry name" value="Leu-rich_rpt"/>
</dbReference>
<dbReference type="SUPFAM" id="SSF52047">
    <property type="entry name" value="RNI-like"/>
    <property type="match status" value="1"/>
</dbReference>
<accession>A0A1R0GM76</accession>
<dbReference type="EMBL" id="LSSL01007473">
    <property type="protein sequence ID" value="OLY77980.1"/>
    <property type="molecule type" value="Genomic_DNA"/>
</dbReference>
<feature type="region of interest" description="Disordered" evidence="4">
    <location>
        <begin position="336"/>
        <end position="467"/>
    </location>
</feature>
<evidence type="ECO:0000256" key="1">
    <source>
        <dbReference type="ARBA" id="ARBA00022468"/>
    </source>
</evidence>
<feature type="compositionally biased region" description="Basic and acidic residues" evidence="4">
    <location>
        <begin position="411"/>
        <end position="434"/>
    </location>
</feature>
<organism evidence="5 6">
    <name type="scientific">Smittium mucronatum</name>
    <dbReference type="NCBI Taxonomy" id="133383"/>
    <lineage>
        <taxon>Eukaryota</taxon>
        <taxon>Fungi</taxon>
        <taxon>Fungi incertae sedis</taxon>
        <taxon>Zoopagomycota</taxon>
        <taxon>Kickxellomycotina</taxon>
        <taxon>Harpellomycetes</taxon>
        <taxon>Harpellales</taxon>
        <taxon>Legeriomycetaceae</taxon>
        <taxon>Smittium</taxon>
    </lineage>
</organism>
<comment type="caution">
    <text evidence="5">The sequence shown here is derived from an EMBL/GenBank/DDBJ whole genome shotgun (WGS) entry which is preliminary data.</text>
</comment>
<dbReference type="Proteomes" id="UP000187455">
    <property type="component" value="Unassembled WGS sequence"/>
</dbReference>
<dbReference type="CDD" id="cd00116">
    <property type="entry name" value="LRR_RI"/>
    <property type="match status" value="1"/>
</dbReference>